<evidence type="ECO:0000313" key="4">
    <source>
        <dbReference type="Proteomes" id="UP000019763"/>
    </source>
</evidence>
<dbReference type="GO" id="GO:0008289">
    <property type="term" value="F:lipid binding"/>
    <property type="evidence" value="ECO:0007669"/>
    <property type="project" value="InterPro"/>
</dbReference>
<gene>
    <name evidence="3" type="ORF">GNI_103940</name>
</gene>
<accession>A0A023B474</accession>
<dbReference type="PROSITE" id="PS50848">
    <property type="entry name" value="START"/>
    <property type="match status" value="1"/>
</dbReference>
<sequence>MTPLQILRSTSARKQANQPSAEKRFFKNFDDLKDFDPQLKHKIPIGLYEFGMLDQFLPEKPLGKWQLAVNKGTTRIYKQIVDVKGSDLVMVKGYALFENITIENIVYNLKDLPRRTAWDKTFDGFSLIEGDIQGNEITYNAIRAPWPVADREFLQWRRTVYNDIKLPADGSRSPPALGAAPLPLVDALECRILHRSAEHPAFPESTKSAVIRAESVISAYVFTQIKNKKDTYMIMLTQCDIRGVVPKWMVNSQAAKAPIQWVDNFRKACNQTRDQFGDKIPKYVPKPVYTNGIKNKV</sequence>
<dbReference type="Gene3D" id="3.30.530.20">
    <property type="match status" value="1"/>
</dbReference>
<feature type="domain" description="START" evidence="2">
    <location>
        <begin position="65"/>
        <end position="274"/>
    </location>
</feature>
<evidence type="ECO:0000259" key="2">
    <source>
        <dbReference type="PROSITE" id="PS50848"/>
    </source>
</evidence>
<dbReference type="AlphaFoldDB" id="A0A023B474"/>
<dbReference type="SUPFAM" id="SSF55961">
    <property type="entry name" value="Bet v1-like"/>
    <property type="match status" value="1"/>
</dbReference>
<dbReference type="PANTHER" id="PTHR19308:SF14">
    <property type="entry name" value="START DOMAIN-CONTAINING PROTEIN"/>
    <property type="match status" value="1"/>
</dbReference>
<feature type="compositionally biased region" description="Polar residues" evidence="1">
    <location>
        <begin position="7"/>
        <end position="20"/>
    </location>
</feature>
<dbReference type="InterPro" id="IPR002913">
    <property type="entry name" value="START_lipid-bd_dom"/>
</dbReference>
<dbReference type="RefSeq" id="XP_011131275.1">
    <property type="nucleotide sequence ID" value="XM_011132973.1"/>
</dbReference>
<evidence type="ECO:0000313" key="3">
    <source>
        <dbReference type="EMBL" id="EZG56402.1"/>
    </source>
</evidence>
<dbReference type="eggNOG" id="KOG2761">
    <property type="taxonomic scope" value="Eukaryota"/>
</dbReference>
<dbReference type="GO" id="GO:0005737">
    <property type="term" value="C:cytoplasm"/>
    <property type="evidence" value="ECO:0007669"/>
    <property type="project" value="UniProtKB-ARBA"/>
</dbReference>
<dbReference type="Pfam" id="PF01852">
    <property type="entry name" value="START"/>
    <property type="match status" value="1"/>
</dbReference>
<dbReference type="PANTHER" id="PTHR19308">
    <property type="entry name" value="PHOSPHATIDYLCHOLINE TRANSFER PROTEIN"/>
    <property type="match status" value="1"/>
</dbReference>
<reference evidence="3" key="1">
    <citation type="submission" date="2013-12" db="EMBL/GenBank/DDBJ databases">
        <authorList>
            <person name="Omoto C.K."/>
            <person name="Sibley D."/>
            <person name="Venepally P."/>
            <person name="Hadjithomas M."/>
            <person name="Karamycheva S."/>
            <person name="Brunk B."/>
            <person name="Roos D."/>
            <person name="Caler E."/>
            <person name="Lorenzi H."/>
        </authorList>
    </citation>
    <scope>NUCLEOTIDE SEQUENCE</scope>
</reference>
<feature type="region of interest" description="Disordered" evidence="1">
    <location>
        <begin position="1"/>
        <end position="20"/>
    </location>
</feature>
<proteinExistence type="predicted"/>
<dbReference type="InterPro" id="IPR023393">
    <property type="entry name" value="START-like_dom_sf"/>
</dbReference>
<dbReference type="InterPro" id="IPR051213">
    <property type="entry name" value="START_lipid_transfer"/>
</dbReference>
<dbReference type="VEuPathDB" id="CryptoDB:GNI_103940"/>
<dbReference type="Proteomes" id="UP000019763">
    <property type="component" value="Unassembled WGS sequence"/>
</dbReference>
<dbReference type="GeneID" id="22913695"/>
<protein>
    <submittedName>
        <fullName evidence="3">START domain protein</fullName>
    </submittedName>
</protein>
<evidence type="ECO:0000256" key="1">
    <source>
        <dbReference type="SAM" id="MobiDB-lite"/>
    </source>
</evidence>
<keyword evidence="4" id="KW-1185">Reference proteome</keyword>
<dbReference type="EMBL" id="AFNH02000776">
    <property type="protein sequence ID" value="EZG56402.1"/>
    <property type="molecule type" value="Genomic_DNA"/>
</dbReference>
<organism evidence="3 4">
    <name type="scientific">Gregarina niphandrodes</name>
    <name type="common">Septate eugregarine</name>
    <dbReference type="NCBI Taxonomy" id="110365"/>
    <lineage>
        <taxon>Eukaryota</taxon>
        <taxon>Sar</taxon>
        <taxon>Alveolata</taxon>
        <taxon>Apicomplexa</taxon>
        <taxon>Conoidasida</taxon>
        <taxon>Gregarinasina</taxon>
        <taxon>Eugregarinorida</taxon>
        <taxon>Gregarinidae</taxon>
        <taxon>Gregarina</taxon>
    </lineage>
</organism>
<comment type="caution">
    <text evidence="3">The sequence shown here is derived from an EMBL/GenBank/DDBJ whole genome shotgun (WGS) entry which is preliminary data.</text>
</comment>
<name>A0A023B474_GRENI</name>
<dbReference type="CDD" id="cd00177">
    <property type="entry name" value="START"/>
    <property type="match status" value="1"/>
</dbReference>
<dbReference type="OrthoDB" id="5403181at2759"/>